<dbReference type="InterPro" id="IPR011049">
    <property type="entry name" value="Serralysin-like_metalloprot_C"/>
</dbReference>
<dbReference type="InterPro" id="IPR024079">
    <property type="entry name" value="MetalloPept_cat_dom_sf"/>
</dbReference>
<dbReference type="GO" id="GO:0005509">
    <property type="term" value="F:calcium ion binding"/>
    <property type="evidence" value="ECO:0007669"/>
    <property type="project" value="InterPro"/>
</dbReference>
<evidence type="ECO:0000256" key="2">
    <source>
        <dbReference type="ARBA" id="ARBA00004613"/>
    </source>
</evidence>
<dbReference type="SUPFAM" id="SSF51120">
    <property type="entry name" value="beta-Roll"/>
    <property type="match status" value="2"/>
</dbReference>
<protein>
    <submittedName>
        <fullName evidence="7">Serralysin C</fullName>
        <ecNumber evidence="7">3.4.24.40</ecNumber>
    </submittedName>
</protein>
<accession>A0A238LI06</accession>
<sequence>MKTAQPIAAAIGPMAITINEGADLPANDSTSASMAIGDSFEGTLSPVGDADWIAIELEAGQTIRITLDGTGTDPLNDPFLVFYDADGIRLASDDDGNGGTNSALIFTATESGTYYIEAGSFRDRSDGTYTVTVSEAEPLTPLDALDWGGETVPGSEDGIITVYFAPAGVTLDGYTSEGFNDYEIQQFMLAFEYVSAVADITFVVTTDPNADLRVVLDTNEIPATGPNSFLGYFNPPGTSGAGIGVFNGNSWDRAPGGSLDEGGYDFVTIVHEFLHALGMAHPHDNGGGSAIFDGVEDAFDDYGDYDLNQGVFTTMSYNTGYPGGTPGATNEDWGYEAGPMALDIAVLQEKYGVNTTTNSGNTVYALPDLNAEGTYWLAIWDVDGVDAITYDGARDTVIDLRPATLEYEEGGGGFVSQAENISGGYTIANGVVIENAMSGSGDDILRGNDAGNTLDGGNGSDSLYGGNGQDRLVGGAGADYMEGGADTDVYVVGVSGDVVVEKAGEGAADTVESSITYTLTAHVEVLRLQGSADLNGTGNSADNALVGQSGANILSGLAGFDILTAKAGDDVLIGGAGLDWLVGDEGADVFVYEAIDDSLVGQEQRDLINGFEHGVDLIDLSAIAGEDTLEFIGTAEFDGAGVGQVSYASWESLGVWNIVSIDADGDGEMDMQIFVNLTDTMSASDFIL</sequence>
<dbReference type="OrthoDB" id="733404at2"/>
<evidence type="ECO:0000313" key="8">
    <source>
        <dbReference type="Proteomes" id="UP000201613"/>
    </source>
</evidence>
<dbReference type="SMART" id="SM00235">
    <property type="entry name" value="ZnMc"/>
    <property type="match status" value="1"/>
</dbReference>
<proteinExistence type="inferred from homology"/>
<dbReference type="CDD" id="cd04277">
    <property type="entry name" value="ZnMc_serralysin_like"/>
    <property type="match status" value="1"/>
</dbReference>
<dbReference type="PROSITE" id="PS00330">
    <property type="entry name" value="HEMOLYSIN_CALCIUM"/>
    <property type="match status" value="2"/>
</dbReference>
<keyword evidence="5" id="KW-0677">Repeat</keyword>
<keyword evidence="4" id="KW-0964">Secreted</keyword>
<dbReference type="SUPFAM" id="SSF55486">
    <property type="entry name" value="Metalloproteases ('zincins'), catalytic domain"/>
    <property type="match status" value="1"/>
</dbReference>
<dbReference type="SUPFAM" id="SSF89260">
    <property type="entry name" value="Collagen-binding domain"/>
    <property type="match status" value="1"/>
</dbReference>
<dbReference type="InterPro" id="IPR001343">
    <property type="entry name" value="Hemolysn_Ca-bd"/>
</dbReference>
<evidence type="ECO:0000259" key="6">
    <source>
        <dbReference type="SMART" id="SM00235"/>
    </source>
</evidence>
<dbReference type="Gene3D" id="3.40.390.10">
    <property type="entry name" value="Collagenase (Catalytic Domain)"/>
    <property type="match status" value="1"/>
</dbReference>
<dbReference type="InterPro" id="IPR006026">
    <property type="entry name" value="Peptidase_Metallo"/>
</dbReference>
<dbReference type="InterPro" id="IPR007280">
    <property type="entry name" value="Peptidase_C_arc/bac"/>
</dbReference>
<dbReference type="PRINTS" id="PR00313">
    <property type="entry name" value="CABNDNGRPT"/>
</dbReference>
<dbReference type="PANTHER" id="PTHR38340:SF1">
    <property type="entry name" value="S-LAYER PROTEIN"/>
    <property type="match status" value="1"/>
</dbReference>
<dbReference type="Pfam" id="PF04151">
    <property type="entry name" value="PPC"/>
    <property type="match status" value="1"/>
</dbReference>
<dbReference type="Pfam" id="PF00353">
    <property type="entry name" value="HemolysinCabind"/>
    <property type="match status" value="2"/>
</dbReference>
<evidence type="ECO:0000256" key="5">
    <source>
        <dbReference type="ARBA" id="ARBA00022737"/>
    </source>
</evidence>
<dbReference type="GO" id="GO:0006508">
    <property type="term" value="P:proteolysis"/>
    <property type="evidence" value="ECO:0007669"/>
    <property type="project" value="InterPro"/>
</dbReference>
<dbReference type="GO" id="GO:0008270">
    <property type="term" value="F:zinc ion binding"/>
    <property type="evidence" value="ECO:0007669"/>
    <property type="project" value="InterPro"/>
</dbReference>
<dbReference type="GO" id="GO:0005615">
    <property type="term" value="C:extracellular space"/>
    <property type="evidence" value="ECO:0007669"/>
    <property type="project" value="InterPro"/>
</dbReference>
<dbReference type="EMBL" id="FXZK01000008">
    <property type="protein sequence ID" value="SMY09242.1"/>
    <property type="molecule type" value="Genomic_DNA"/>
</dbReference>
<keyword evidence="7" id="KW-0378">Hydrolase</keyword>
<dbReference type="PANTHER" id="PTHR38340">
    <property type="entry name" value="S-LAYER PROTEIN"/>
    <property type="match status" value="1"/>
</dbReference>
<dbReference type="Gene3D" id="2.150.10.10">
    <property type="entry name" value="Serralysin-like metalloprotease, C-terminal"/>
    <property type="match status" value="1"/>
</dbReference>
<gene>
    <name evidence="7" type="primary">prtC</name>
    <name evidence="7" type="ORF">LOM8899_03407</name>
</gene>
<dbReference type="InterPro" id="IPR050557">
    <property type="entry name" value="RTX_toxin/Mannuronan_C5-epim"/>
</dbReference>
<feature type="domain" description="Peptidase metallopeptidase" evidence="6">
    <location>
        <begin position="149"/>
        <end position="309"/>
    </location>
</feature>
<evidence type="ECO:0000256" key="1">
    <source>
        <dbReference type="ARBA" id="ARBA00001913"/>
    </source>
</evidence>
<evidence type="ECO:0000256" key="3">
    <source>
        <dbReference type="ARBA" id="ARBA00009490"/>
    </source>
</evidence>
<evidence type="ECO:0000313" key="7">
    <source>
        <dbReference type="EMBL" id="SMY09242.1"/>
    </source>
</evidence>
<dbReference type="AlphaFoldDB" id="A0A238LI06"/>
<comment type="subcellular location">
    <subcellularLocation>
        <location evidence="2">Secreted</location>
    </subcellularLocation>
</comment>
<name>A0A238LI06_9RHOB</name>
<keyword evidence="8" id="KW-1185">Reference proteome</keyword>
<dbReference type="InterPro" id="IPR018511">
    <property type="entry name" value="Hemolysin-typ_Ca-bd_CS"/>
</dbReference>
<dbReference type="Proteomes" id="UP000201613">
    <property type="component" value="Unassembled WGS sequence"/>
</dbReference>
<dbReference type="InterPro" id="IPR013858">
    <property type="entry name" value="Peptidase_M10B_C"/>
</dbReference>
<organism evidence="7 8">
    <name type="scientific">Flavimaricola marinus</name>
    <dbReference type="NCBI Taxonomy" id="1819565"/>
    <lineage>
        <taxon>Bacteria</taxon>
        <taxon>Pseudomonadati</taxon>
        <taxon>Pseudomonadota</taxon>
        <taxon>Alphaproteobacteria</taxon>
        <taxon>Rhodobacterales</taxon>
        <taxon>Paracoccaceae</taxon>
        <taxon>Flavimaricola</taxon>
    </lineage>
</organism>
<reference evidence="7 8" key="1">
    <citation type="submission" date="2017-05" db="EMBL/GenBank/DDBJ databases">
        <authorList>
            <person name="Song R."/>
            <person name="Chenine A.L."/>
            <person name="Ruprecht R.M."/>
        </authorList>
    </citation>
    <scope>NUCLEOTIDE SEQUENCE [LARGE SCALE GENOMIC DNA]</scope>
    <source>
        <strain evidence="7 8">CECT 8899</strain>
    </source>
</reference>
<dbReference type="GO" id="GO:0008237">
    <property type="term" value="F:metallopeptidase activity"/>
    <property type="evidence" value="ECO:0007669"/>
    <property type="project" value="InterPro"/>
</dbReference>
<dbReference type="InterPro" id="IPR034033">
    <property type="entry name" value="Serralysin-like"/>
</dbReference>
<dbReference type="Gene3D" id="2.60.120.380">
    <property type="match status" value="1"/>
</dbReference>
<dbReference type="RefSeq" id="WP_093993436.1">
    <property type="nucleotide sequence ID" value="NZ_FXZK01000008.1"/>
</dbReference>
<comment type="cofactor">
    <cofactor evidence="1">
        <name>Ca(2+)</name>
        <dbReference type="ChEBI" id="CHEBI:29108"/>
    </cofactor>
</comment>
<dbReference type="Pfam" id="PF08548">
    <property type="entry name" value="Peptidase_M10_C"/>
    <property type="match status" value="1"/>
</dbReference>
<evidence type="ECO:0000256" key="4">
    <source>
        <dbReference type="ARBA" id="ARBA00022525"/>
    </source>
</evidence>
<dbReference type="EC" id="3.4.24.40" evidence="7"/>
<comment type="similarity">
    <text evidence="3">Belongs to the peptidase M10B family.</text>
</comment>